<keyword evidence="10" id="KW-0325">Glycoprotein</keyword>
<dbReference type="SMART" id="SM00780">
    <property type="entry name" value="PIG-X"/>
    <property type="match status" value="1"/>
</dbReference>
<keyword evidence="13" id="KW-1185">Reference proteome</keyword>
<protein>
    <recommendedName>
        <fullName evidence="4 11">Protein PBN1</fullName>
    </recommendedName>
</protein>
<reference evidence="12 13" key="1">
    <citation type="submission" date="2021-12" db="EMBL/GenBank/DDBJ databases">
        <title>High titer production of polyol ester of fatty acids by Rhodotorula paludigena BS15 towards product separation-free biomass refinery.</title>
        <authorList>
            <person name="Mano J."/>
            <person name="Ono H."/>
            <person name="Tanaka T."/>
            <person name="Naito K."/>
            <person name="Sushida H."/>
            <person name="Ike M."/>
            <person name="Tokuyasu K."/>
            <person name="Kitaoka M."/>
        </authorList>
    </citation>
    <scope>NUCLEOTIDE SEQUENCE [LARGE SCALE GENOMIC DNA]</scope>
    <source>
        <strain evidence="12 13">BS15</strain>
    </source>
</reference>
<keyword evidence="6 11" id="KW-0812">Transmembrane</keyword>
<organism evidence="12 13">
    <name type="scientific">Rhodotorula paludigena</name>
    <dbReference type="NCBI Taxonomy" id="86838"/>
    <lineage>
        <taxon>Eukaryota</taxon>
        <taxon>Fungi</taxon>
        <taxon>Dikarya</taxon>
        <taxon>Basidiomycota</taxon>
        <taxon>Pucciniomycotina</taxon>
        <taxon>Microbotryomycetes</taxon>
        <taxon>Sporidiobolales</taxon>
        <taxon>Sporidiobolaceae</taxon>
        <taxon>Rhodotorula</taxon>
    </lineage>
</organism>
<dbReference type="InterPro" id="IPR013233">
    <property type="entry name" value="PIG-X/PBN1"/>
</dbReference>
<comment type="caution">
    <text evidence="12">The sequence shown here is derived from an EMBL/GenBank/DDBJ whole genome shotgun (WGS) entry which is preliminary data.</text>
</comment>
<comment type="function">
    <text evidence="11">Required for proper folding and/or the stability of a subset of proteins in the endoplasmic reticulum. Component of glycosylphosphatidylinositol-mannosyltransferase 1 which transfers the first of the 4 mannoses in the GPI-anchor precursors during GPI-anchor biosynthesis. Probably acts by stabilizing the mannosyltransferase GPI14.</text>
</comment>
<dbReference type="GO" id="GO:1990529">
    <property type="term" value="C:glycosylphosphatidylinositol-mannosyltransferase I complex"/>
    <property type="evidence" value="ECO:0007669"/>
    <property type="project" value="TreeGrafter"/>
</dbReference>
<dbReference type="PANTHER" id="PTHR28533">
    <property type="entry name" value="PROTEIN PBN1"/>
    <property type="match status" value="1"/>
</dbReference>
<comment type="similarity">
    <text evidence="3 11">Belongs to the PIGX family.</text>
</comment>
<evidence type="ECO:0000313" key="13">
    <source>
        <dbReference type="Proteomes" id="UP001342314"/>
    </source>
</evidence>
<keyword evidence="9 11" id="KW-0472">Membrane</keyword>
<evidence type="ECO:0000256" key="1">
    <source>
        <dbReference type="ARBA" id="ARBA00004643"/>
    </source>
</evidence>
<evidence type="ECO:0000256" key="11">
    <source>
        <dbReference type="RuleBase" id="RU366056"/>
    </source>
</evidence>
<evidence type="ECO:0000256" key="9">
    <source>
        <dbReference type="ARBA" id="ARBA00023136"/>
    </source>
</evidence>
<dbReference type="GO" id="GO:0000030">
    <property type="term" value="F:mannosyltransferase activity"/>
    <property type="evidence" value="ECO:0007669"/>
    <property type="project" value="TreeGrafter"/>
</dbReference>
<dbReference type="AlphaFoldDB" id="A0AAV5GGV5"/>
<sequence length="218" mass="23406">MSIFNASFAATPYGLHPTLHLSLAPAEPPAPSSCSLWLHLSIPRTLIADRFQLQQLHLSGALGAADLSTGGRGSFALEGEDDIEVPEWRAAPAALWVRLDGPGPSGGKGKAREVDVPLHLRYLEPVERRWSDDGSRLDIVDVEGPVPSVFWACPDAALCPPPPPPPLILRAPAGALEDLPLVEGVTGASVWLCFAFLAWTAVRTWMRTRDGRVKVKTG</sequence>
<dbReference type="Proteomes" id="UP001342314">
    <property type="component" value="Unassembled WGS sequence"/>
</dbReference>
<comment type="subcellular location">
    <subcellularLocation>
        <location evidence="11">Endoplasmic reticulum membrane</location>
        <topology evidence="11">Single-pass membrane protein</topology>
    </subcellularLocation>
    <subcellularLocation>
        <location evidence="1">Endoplasmic reticulum membrane</location>
        <topology evidence="1">Single-pass type III membrane protein</topology>
    </subcellularLocation>
</comment>
<dbReference type="GO" id="GO:0006506">
    <property type="term" value="P:GPI anchor biosynthetic process"/>
    <property type="evidence" value="ECO:0007669"/>
    <property type="project" value="UniProtKB-KW"/>
</dbReference>
<accession>A0AAV5GGV5</accession>
<evidence type="ECO:0000256" key="4">
    <source>
        <dbReference type="ARBA" id="ARBA00020410"/>
    </source>
</evidence>
<keyword evidence="7 11" id="KW-0256">Endoplasmic reticulum</keyword>
<evidence type="ECO:0000256" key="2">
    <source>
        <dbReference type="ARBA" id="ARBA00004687"/>
    </source>
</evidence>
<dbReference type="InterPro" id="IPR042322">
    <property type="entry name" value="Pbn1"/>
</dbReference>
<dbReference type="Pfam" id="PF08320">
    <property type="entry name" value="PIG-X"/>
    <property type="match status" value="1"/>
</dbReference>
<evidence type="ECO:0000256" key="6">
    <source>
        <dbReference type="ARBA" id="ARBA00022692"/>
    </source>
</evidence>
<evidence type="ECO:0000256" key="7">
    <source>
        <dbReference type="ARBA" id="ARBA00022824"/>
    </source>
</evidence>
<name>A0AAV5GGV5_9BASI</name>
<gene>
    <name evidence="12" type="ORF">Rhopal_001766-T1</name>
</gene>
<evidence type="ECO:0000256" key="5">
    <source>
        <dbReference type="ARBA" id="ARBA00022502"/>
    </source>
</evidence>
<evidence type="ECO:0000256" key="10">
    <source>
        <dbReference type="ARBA" id="ARBA00023180"/>
    </source>
</evidence>
<feature type="transmembrane region" description="Helical" evidence="11">
    <location>
        <begin position="188"/>
        <end position="206"/>
    </location>
</feature>
<proteinExistence type="inferred from homology"/>
<dbReference type="PANTHER" id="PTHR28533:SF1">
    <property type="entry name" value="PROTEIN PBN1"/>
    <property type="match status" value="1"/>
</dbReference>
<comment type="pathway">
    <text evidence="2 11">Glycolipid biosynthesis; glycosylphosphatidylinositol-anchor biosynthesis.</text>
</comment>
<dbReference type="GO" id="GO:0005789">
    <property type="term" value="C:endoplasmic reticulum membrane"/>
    <property type="evidence" value="ECO:0007669"/>
    <property type="project" value="UniProtKB-SubCell"/>
</dbReference>
<evidence type="ECO:0000256" key="8">
    <source>
        <dbReference type="ARBA" id="ARBA00022989"/>
    </source>
</evidence>
<keyword evidence="8 11" id="KW-1133">Transmembrane helix</keyword>
<evidence type="ECO:0000313" key="12">
    <source>
        <dbReference type="EMBL" id="GJN88796.1"/>
    </source>
</evidence>
<dbReference type="EMBL" id="BQKY01000003">
    <property type="protein sequence ID" value="GJN88796.1"/>
    <property type="molecule type" value="Genomic_DNA"/>
</dbReference>
<evidence type="ECO:0000256" key="3">
    <source>
        <dbReference type="ARBA" id="ARBA00010345"/>
    </source>
</evidence>
<keyword evidence="5 11" id="KW-0337">GPI-anchor biosynthesis</keyword>